<feature type="transmembrane region" description="Helical" evidence="10">
    <location>
        <begin position="674"/>
        <end position="695"/>
    </location>
</feature>
<feature type="transmembrane region" description="Helical" evidence="10">
    <location>
        <begin position="1263"/>
        <end position="1280"/>
    </location>
</feature>
<gene>
    <name evidence="12" type="ORF">NliqN6_1266</name>
</gene>
<comment type="catalytic activity">
    <reaction evidence="8">
        <text>itraconazole(in) + ATP + H2O = itraconazole(out) + ADP + phosphate + H(+)</text>
        <dbReference type="Rhea" id="RHEA:33503"/>
        <dbReference type="ChEBI" id="CHEBI:6076"/>
        <dbReference type="ChEBI" id="CHEBI:15377"/>
        <dbReference type="ChEBI" id="CHEBI:15378"/>
        <dbReference type="ChEBI" id="CHEBI:30616"/>
        <dbReference type="ChEBI" id="CHEBI:43474"/>
        <dbReference type="ChEBI" id="CHEBI:456216"/>
    </reaction>
    <physiologicalReaction direction="left-to-right" evidence="8">
        <dbReference type="Rhea" id="RHEA:33504"/>
    </physiologicalReaction>
</comment>
<evidence type="ECO:0000256" key="1">
    <source>
        <dbReference type="ARBA" id="ARBA00004141"/>
    </source>
</evidence>
<accession>A0A8H3YD23</accession>
<keyword evidence="3 10" id="KW-0812">Transmembrane</keyword>
<dbReference type="Pfam" id="PF06422">
    <property type="entry name" value="PDR_CDR"/>
    <property type="match status" value="1"/>
</dbReference>
<evidence type="ECO:0000256" key="9">
    <source>
        <dbReference type="SAM" id="MobiDB-lite"/>
    </source>
</evidence>
<feature type="domain" description="ABC transporter" evidence="11">
    <location>
        <begin position="198"/>
        <end position="454"/>
    </location>
</feature>
<feature type="non-terminal residue" evidence="12">
    <location>
        <position position="1"/>
    </location>
</feature>
<dbReference type="Pfam" id="PF00005">
    <property type="entry name" value="ABC_tran"/>
    <property type="match status" value="2"/>
</dbReference>
<dbReference type="InterPro" id="IPR003439">
    <property type="entry name" value="ABC_transporter-like_ATP-bd"/>
</dbReference>
<feature type="transmembrane region" description="Helical" evidence="10">
    <location>
        <begin position="1341"/>
        <end position="1362"/>
    </location>
</feature>
<dbReference type="Proteomes" id="UP000620104">
    <property type="component" value="Unassembled WGS sequence"/>
</dbReference>
<dbReference type="InterPro" id="IPR029481">
    <property type="entry name" value="ABC_trans_N"/>
</dbReference>
<feature type="compositionally biased region" description="Low complexity" evidence="9">
    <location>
        <begin position="1545"/>
        <end position="1570"/>
    </location>
</feature>
<feature type="transmembrane region" description="Helical" evidence="10">
    <location>
        <begin position="595"/>
        <end position="614"/>
    </location>
</feature>
<name>A0A8H3YD23_9TREE</name>
<dbReference type="CDD" id="cd03233">
    <property type="entry name" value="ABCG_PDR_domain1"/>
    <property type="match status" value="1"/>
</dbReference>
<dbReference type="OrthoDB" id="245989at2759"/>
<comment type="subcellular location">
    <subcellularLocation>
        <location evidence="1">Membrane</location>
        <topology evidence="1">Multi-pass membrane protein</topology>
    </subcellularLocation>
</comment>
<dbReference type="GO" id="GO:0140359">
    <property type="term" value="F:ABC-type transporter activity"/>
    <property type="evidence" value="ECO:0007669"/>
    <property type="project" value="InterPro"/>
</dbReference>
<dbReference type="InterPro" id="IPR027417">
    <property type="entry name" value="P-loop_NTPase"/>
</dbReference>
<dbReference type="Pfam" id="PF14510">
    <property type="entry name" value="ABC_trans_N"/>
    <property type="match status" value="1"/>
</dbReference>
<dbReference type="SMART" id="SM00382">
    <property type="entry name" value="AAA"/>
    <property type="match status" value="2"/>
</dbReference>
<feature type="transmembrane region" description="Helical" evidence="10">
    <location>
        <begin position="1235"/>
        <end position="1257"/>
    </location>
</feature>
<evidence type="ECO:0000256" key="4">
    <source>
        <dbReference type="ARBA" id="ARBA00022741"/>
    </source>
</evidence>
<dbReference type="PANTHER" id="PTHR19241">
    <property type="entry name" value="ATP-BINDING CASSETTE TRANSPORTER"/>
    <property type="match status" value="1"/>
</dbReference>
<comment type="caution">
    <text evidence="12">The sequence shown here is derived from an EMBL/GenBank/DDBJ whole genome shotgun (WGS) entry which is preliminary data.</text>
</comment>
<proteinExistence type="predicted"/>
<dbReference type="InterPro" id="IPR013525">
    <property type="entry name" value="ABC2_TM"/>
</dbReference>
<dbReference type="InterPro" id="IPR034001">
    <property type="entry name" value="ABCG_PDR_1"/>
</dbReference>
<dbReference type="PROSITE" id="PS50893">
    <property type="entry name" value="ABC_TRANSPORTER_2"/>
    <property type="match status" value="2"/>
</dbReference>
<evidence type="ECO:0000256" key="8">
    <source>
        <dbReference type="ARBA" id="ARBA00051750"/>
    </source>
</evidence>
<feature type="region of interest" description="Disordered" evidence="9">
    <location>
        <begin position="1531"/>
        <end position="1570"/>
    </location>
</feature>
<feature type="transmembrane region" description="Helical" evidence="10">
    <location>
        <begin position="1374"/>
        <end position="1400"/>
    </location>
</feature>
<dbReference type="FunFam" id="3.40.50.300:FF:000054">
    <property type="entry name" value="ABC multidrug transporter atrF"/>
    <property type="match status" value="1"/>
</dbReference>
<evidence type="ECO:0000259" key="11">
    <source>
        <dbReference type="PROSITE" id="PS50893"/>
    </source>
</evidence>
<dbReference type="Pfam" id="PF19055">
    <property type="entry name" value="ABC2_membrane_7"/>
    <property type="match status" value="1"/>
</dbReference>
<dbReference type="Pfam" id="PF01061">
    <property type="entry name" value="ABC2_membrane"/>
    <property type="match status" value="2"/>
</dbReference>
<evidence type="ECO:0000256" key="7">
    <source>
        <dbReference type="ARBA" id="ARBA00023136"/>
    </source>
</evidence>
<keyword evidence="13" id="KW-1185">Reference proteome</keyword>
<dbReference type="GO" id="GO:0005524">
    <property type="term" value="F:ATP binding"/>
    <property type="evidence" value="ECO:0007669"/>
    <property type="project" value="UniProtKB-KW"/>
</dbReference>
<keyword evidence="4" id="KW-0547">Nucleotide-binding</keyword>
<feature type="compositionally biased region" description="Basic and acidic residues" evidence="9">
    <location>
        <begin position="488"/>
        <end position="497"/>
    </location>
</feature>
<evidence type="ECO:0000256" key="2">
    <source>
        <dbReference type="ARBA" id="ARBA00022448"/>
    </source>
</evidence>
<feature type="region of interest" description="Disordered" evidence="9">
    <location>
        <begin position="1"/>
        <end position="58"/>
    </location>
</feature>
<dbReference type="GO" id="GO:0016887">
    <property type="term" value="F:ATP hydrolysis activity"/>
    <property type="evidence" value="ECO:0007669"/>
    <property type="project" value="InterPro"/>
</dbReference>
<dbReference type="GO" id="GO:0016020">
    <property type="term" value="C:membrane"/>
    <property type="evidence" value="ECO:0007669"/>
    <property type="project" value="UniProtKB-SubCell"/>
</dbReference>
<dbReference type="Gene3D" id="3.40.50.300">
    <property type="entry name" value="P-loop containing nucleotide triphosphate hydrolases"/>
    <property type="match status" value="2"/>
</dbReference>
<feature type="compositionally biased region" description="Basic and acidic residues" evidence="9">
    <location>
        <begin position="862"/>
        <end position="881"/>
    </location>
</feature>
<dbReference type="PROSITE" id="PS00211">
    <property type="entry name" value="ABC_TRANSPORTER_1"/>
    <property type="match status" value="1"/>
</dbReference>
<dbReference type="EMBL" id="BLZA01000009">
    <property type="protein sequence ID" value="GHJ84864.1"/>
    <property type="molecule type" value="Genomic_DNA"/>
</dbReference>
<evidence type="ECO:0000256" key="6">
    <source>
        <dbReference type="ARBA" id="ARBA00022989"/>
    </source>
</evidence>
<dbReference type="InterPro" id="IPR017871">
    <property type="entry name" value="ABC_transporter-like_CS"/>
</dbReference>
<evidence type="ECO:0000313" key="12">
    <source>
        <dbReference type="EMBL" id="GHJ84864.1"/>
    </source>
</evidence>
<feature type="region of interest" description="Disordered" evidence="9">
    <location>
        <begin position="470"/>
        <end position="497"/>
    </location>
</feature>
<reference evidence="12" key="1">
    <citation type="submission" date="2020-07" db="EMBL/GenBank/DDBJ databases">
        <title>Draft Genome Sequence of a Deep-Sea Yeast, Naganishia (Cryptococcus) liquefaciens strain N6.</title>
        <authorList>
            <person name="Han Y.W."/>
            <person name="Kajitani R."/>
            <person name="Morimoto H."/>
            <person name="Parhat M."/>
            <person name="Tsubouchi H."/>
            <person name="Bakenova O."/>
            <person name="Ogata M."/>
            <person name="Argunhan B."/>
            <person name="Aoki R."/>
            <person name="Kajiwara S."/>
            <person name="Itoh T."/>
            <person name="Iwasaki H."/>
        </authorList>
    </citation>
    <scope>NUCLEOTIDE SEQUENCE</scope>
    <source>
        <strain evidence="12">N6</strain>
    </source>
</reference>
<feature type="transmembrane region" description="Helical" evidence="10">
    <location>
        <begin position="707"/>
        <end position="728"/>
    </location>
</feature>
<dbReference type="InterPro" id="IPR043926">
    <property type="entry name" value="ABCG_dom"/>
</dbReference>
<keyword evidence="2" id="KW-0813">Transport</keyword>
<evidence type="ECO:0000313" key="13">
    <source>
        <dbReference type="Proteomes" id="UP000620104"/>
    </source>
</evidence>
<keyword evidence="6 10" id="KW-1133">Transmembrane helix</keyword>
<keyword evidence="7 10" id="KW-0472">Membrane</keyword>
<dbReference type="InterPro" id="IPR010929">
    <property type="entry name" value="PDR_CDR_ABC"/>
</dbReference>
<feature type="transmembrane region" description="Helical" evidence="10">
    <location>
        <begin position="1300"/>
        <end position="1329"/>
    </location>
</feature>
<protein>
    <recommendedName>
        <fullName evidence="11">ABC transporter domain-containing protein</fullName>
    </recommendedName>
</protein>
<organism evidence="12 13">
    <name type="scientific">Naganishia liquefaciens</name>
    <dbReference type="NCBI Taxonomy" id="104408"/>
    <lineage>
        <taxon>Eukaryota</taxon>
        <taxon>Fungi</taxon>
        <taxon>Dikarya</taxon>
        <taxon>Basidiomycota</taxon>
        <taxon>Agaricomycotina</taxon>
        <taxon>Tremellomycetes</taxon>
        <taxon>Filobasidiales</taxon>
        <taxon>Filobasidiaceae</taxon>
        <taxon>Naganishia</taxon>
    </lineage>
</organism>
<feature type="domain" description="ABC transporter" evidence="11">
    <location>
        <begin position="903"/>
        <end position="1141"/>
    </location>
</feature>
<evidence type="ECO:0000256" key="10">
    <source>
        <dbReference type="SAM" id="Phobius"/>
    </source>
</evidence>
<feature type="compositionally biased region" description="Basic and acidic residues" evidence="9">
    <location>
        <begin position="470"/>
        <end position="479"/>
    </location>
</feature>
<keyword evidence="5" id="KW-0067">ATP-binding</keyword>
<feature type="region of interest" description="Disordered" evidence="9">
    <location>
        <begin position="96"/>
        <end position="142"/>
    </location>
</feature>
<dbReference type="InterPro" id="IPR003593">
    <property type="entry name" value="AAA+_ATPase"/>
</dbReference>
<feature type="transmembrane region" description="Helical" evidence="10">
    <location>
        <begin position="1499"/>
        <end position="1519"/>
    </location>
</feature>
<feature type="transmembrane region" description="Helical" evidence="10">
    <location>
        <begin position="635"/>
        <end position="668"/>
    </location>
</feature>
<evidence type="ECO:0000256" key="5">
    <source>
        <dbReference type="ARBA" id="ARBA00022840"/>
    </source>
</evidence>
<feature type="region of interest" description="Disordered" evidence="9">
    <location>
        <begin position="859"/>
        <end position="893"/>
    </location>
</feature>
<sequence length="1570" mass="175657">MSQPPPNIRRTTSRSYDIHNPEDLNILARKLSRRRSRRSSGASRYTPYTPGAEHTQYGFSESAQAYTEEPERIDQGANVNLATPLGLPRLKSYRQEGNVDYTGTGGVIEPMTSRRSRASQHPEHESVREDEEENDSDDSDDDMATEDLLAQVFGASGTEDQAHVKESLGIYWEDLTVYGKGAGETYYKTVGSLFDPIFHPGRVFGKGAKEARSGRRTLIDGFTGVVKPGEMCLVLGRPGSGCTTLLKVLAGYDAGFEEIDGEVKFGDISMETMKKRYRGEVAFNAEEDIHMPTLSVEQTLRFAVSCRAPRANQRHTDQTRSQFINSFMDVLGKVFGLEGVFGTRVGNAQLRGVSGGEKKRVSISEVLASRALVTMWDSATRGLDSSSAVQYVKALRALTNLTKGSTLVTLYQASDSLWDLFDKVLLIDAGKLVYFGPTDDAIKYFEDTVGFERQPRQTATDYLNSCTDPIARKPREGFEGKVPTNPEEMAKRWQESKDKKRLDKELEDYKRWLGEHPRSKALKESTQHERSEDKKSAGSNYTISLWRQITLLTRRQTQLILRDRPALAAKYGGAVFQALIAGSAFYNQQYTTNSAFTFGGAAFLSILFMSLQGLAELTNQYQLRPILVRHQGFSFYRMSAFALSQVLIDAPVIAGSSLVFSVILYFLVNLKRTAGQFFIFWLFLWIVSMTTYALFRCLAAITPSLDVATRFSGLLIQAIVVYAGYTLAFPNMRYYFRWLPWINPAYYGFEAIVANQFHHTDLQCAQGSYVPFGPTYNDPAYGSCTLAGSQPGQQFVDGDTYIQAQFSYSYGHVWRNLGALFGFLILFILINMIGLELALRPGKEGASIVEYKRMKNATINQKGDKEDTREQGHQDAEEGGHHSGSSDATVAPEDDIQPHKSIFTFENVNYTVPVKGGSRQLLTNCRGMVKPGRMVALMGASGAGKTTLLSALCQRLSTAEGDYALDGQPLPPAFQRMVGFAEQADVHDEWSTVREAFRFSAILRQPRDVSKEDKYRYVETVIDLLELRDYAEARIGSGLSIEIQKRVTIGVELAAKPSLLFFLDEPTSGLDGQGAWNLCRFLRKLVSNDQAILATIHQPSSELLFQFDDLLLLTRGGKTVYNGPIGKDGETMIKYFERNGAKKIEKGANPSEWAIDVIGRPGDKDWPKIWEDSEENKKLGEEITKVKQERKSKPVAEDVDRTSKYAASTWTQTQQLFKRTFTGYYRDVPYIMGKIFLHIFTSLFNGLTFLKLGNAVIDNQSTLFSIFIFLTTAPPLIQQLQPQFLRLRGLYEAREGAAKIYSWVPLIASAIAVEWPISLLAGWIYFAIWWNLVGFPGGGRAAYGLLCVSLFELYLPTFGQMLAAVAPNGFVASLLVPIFFTFVILFSGVLVPPAALPYFWRSWMLHLTPFRYLLSSFLNITLHDKPIQCTSKEYVTFDPPPGQTCSAYMEAFFAAGNTGYLESATENATSNCRYCQYSNATQYLDTLEVYWGNRWRDPWLFVAYILFDIALVFLLTWLVRFRSNPFKALFSKKSRKDSSPSTEAQSGKMQGEQGEKGQGYSAAPAPAAAT</sequence>
<dbReference type="SUPFAM" id="SSF52540">
    <property type="entry name" value="P-loop containing nucleoside triphosphate hydrolases"/>
    <property type="match status" value="2"/>
</dbReference>
<feature type="compositionally biased region" description="Acidic residues" evidence="9">
    <location>
        <begin position="128"/>
        <end position="142"/>
    </location>
</feature>
<feature type="transmembrane region" description="Helical" evidence="10">
    <location>
        <begin position="817"/>
        <end position="839"/>
    </location>
</feature>
<evidence type="ECO:0000256" key="3">
    <source>
        <dbReference type="ARBA" id="ARBA00022692"/>
    </source>
</evidence>